<evidence type="ECO:0000313" key="2">
    <source>
        <dbReference type="Proteomes" id="UP000000305"/>
    </source>
</evidence>
<dbReference type="Proteomes" id="UP000000305">
    <property type="component" value="Unassembled WGS sequence"/>
</dbReference>
<proteinExistence type="predicted"/>
<dbReference type="KEGG" id="dpx:DAPPUDRAFT_260354"/>
<sequence>MDGVAGGKQLFIENETDYPANLERTHLIADEYLDRIIVKLEAFGWISVRDHICDIIGTRNEHREQPVAALASNAAKKKQVVVVDLPNTEIVRKFDEKFHPQLLYAFLTKYVKTSFILKSRDENGTQHAVLTVYGEDEEYHFFHQQKEEAEKSILTNYINRLCVNEHMTW</sequence>
<dbReference type="PhylomeDB" id="E9HJ06"/>
<name>E9HJ06_DAPPU</name>
<organism evidence="1 2">
    <name type="scientific">Daphnia pulex</name>
    <name type="common">Water flea</name>
    <dbReference type="NCBI Taxonomy" id="6669"/>
    <lineage>
        <taxon>Eukaryota</taxon>
        <taxon>Metazoa</taxon>
        <taxon>Ecdysozoa</taxon>
        <taxon>Arthropoda</taxon>
        <taxon>Crustacea</taxon>
        <taxon>Branchiopoda</taxon>
        <taxon>Diplostraca</taxon>
        <taxon>Cladocera</taxon>
        <taxon>Anomopoda</taxon>
        <taxon>Daphniidae</taxon>
        <taxon>Daphnia</taxon>
    </lineage>
</organism>
<gene>
    <name evidence="1" type="ORF">DAPPUDRAFT_260354</name>
</gene>
<dbReference type="EMBL" id="GL732659">
    <property type="protein sequence ID" value="EFX68232.1"/>
    <property type="molecule type" value="Genomic_DNA"/>
</dbReference>
<dbReference type="AlphaFoldDB" id="E9HJ06"/>
<dbReference type="InParanoid" id="E9HJ06"/>
<keyword evidence="2" id="KW-1185">Reference proteome</keyword>
<reference evidence="1 2" key="1">
    <citation type="journal article" date="2011" name="Science">
        <title>The ecoresponsive genome of Daphnia pulex.</title>
        <authorList>
            <person name="Colbourne J.K."/>
            <person name="Pfrender M.E."/>
            <person name="Gilbert D."/>
            <person name="Thomas W.K."/>
            <person name="Tucker A."/>
            <person name="Oakley T.H."/>
            <person name="Tokishita S."/>
            <person name="Aerts A."/>
            <person name="Arnold G.J."/>
            <person name="Basu M.K."/>
            <person name="Bauer D.J."/>
            <person name="Caceres C.E."/>
            <person name="Carmel L."/>
            <person name="Casola C."/>
            <person name="Choi J.H."/>
            <person name="Detter J.C."/>
            <person name="Dong Q."/>
            <person name="Dusheyko S."/>
            <person name="Eads B.D."/>
            <person name="Frohlich T."/>
            <person name="Geiler-Samerotte K.A."/>
            <person name="Gerlach D."/>
            <person name="Hatcher P."/>
            <person name="Jogdeo S."/>
            <person name="Krijgsveld J."/>
            <person name="Kriventseva E.V."/>
            <person name="Kultz D."/>
            <person name="Laforsch C."/>
            <person name="Lindquist E."/>
            <person name="Lopez J."/>
            <person name="Manak J.R."/>
            <person name="Muller J."/>
            <person name="Pangilinan J."/>
            <person name="Patwardhan R.P."/>
            <person name="Pitluck S."/>
            <person name="Pritham E.J."/>
            <person name="Rechtsteiner A."/>
            <person name="Rho M."/>
            <person name="Rogozin I.B."/>
            <person name="Sakarya O."/>
            <person name="Salamov A."/>
            <person name="Schaack S."/>
            <person name="Shapiro H."/>
            <person name="Shiga Y."/>
            <person name="Skalitzky C."/>
            <person name="Smith Z."/>
            <person name="Souvorov A."/>
            <person name="Sung W."/>
            <person name="Tang Z."/>
            <person name="Tsuchiya D."/>
            <person name="Tu H."/>
            <person name="Vos H."/>
            <person name="Wang M."/>
            <person name="Wolf Y.I."/>
            <person name="Yamagata H."/>
            <person name="Yamada T."/>
            <person name="Ye Y."/>
            <person name="Shaw J.R."/>
            <person name="Andrews J."/>
            <person name="Crease T.J."/>
            <person name="Tang H."/>
            <person name="Lucas S.M."/>
            <person name="Robertson H.M."/>
            <person name="Bork P."/>
            <person name="Koonin E.V."/>
            <person name="Zdobnov E.M."/>
            <person name="Grigoriev I.V."/>
            <person name="Lynch M."/>
            <person name="Boore J.L."/>
        </authorList>
    </citation>
    <scope>NUCLEOTIDE SEQUENCE [LARGE SCALE GENOMIC DNA]</scope>
</reference>
<dbReference type="HOGENOM" id="CLU_1580083_0_0_1"/>
<accession>E9HJ06</accession>
<protein>
    <submittedName>
        <fullName evidence="1">Uncharacterized protein</fullName>
    </submittedName>
</protein>
<evidence type="ECO:0000313" key="1">
    <source>
        <dbReference type="EMBL" id="EFX68232.1"/>
    </source>
</evidence>